<evidence type="ECO:0000313" key="2">
    <source>
        <dbReference type="EMBL" id="CAF1348582.1"/>
    </source>
</evidence>
<gene>
    <name evidence="2" type="ORF">BJG266_LOCUS34825</name>
    <name evidence="3" type="ORF">QVE165_LOCUS51890</name>
</gene>
<dbReference type="Pfam" id="PF01266">
    <property type="entry name" value="DAO"/>
    <property type="match status" value="1"/>
</dbReference>
<evidence type="ECO:0000313" key="4">
    <source>
        <dbReference type="Proteomes" id="UP000663832"/>
    </source>
</evidence>
<dbReference type="AlphaFoldDB" id="A0A815H7U9"/>
<protein>
    <recommendedName>
        <fullName evidence="1">FAD dependent oxidoreductase domain-containing protein</fullName>
    </recommendedName>
</protein>
<evidence type="ECO:0000313" key="5">
    <source>
        <dbReference type="Proteomes" id="UP000663877"/>
    </source>
</evidence>
<evidence type="ECO:0000313" key="3">
    <source>
        <dbReference type="EMBL" id="CAF1595889.1"/>
    </source>
</evidence>
<sequence>MVDPVPLALTFAQEILTEKQRTGQSHRITGAVTSKVHNPEERFYIQPLANHSVLIGSFLRQSKPIFSNGVPDTFHFSLPADKYNDFPKSEYETLSTGTDSFTPDDQLIMNESAEIDNYFVASGSNGHGIALASGVGKYTAELIYYENTNLRKQYSLKYPTYNEVLGYEWPLFFKPDETGKKAFEDLSKQGILGKAR</sequence>
<dbReference type="Gene3D" id="3.50.50.60">
    <property type="entry name" value="FAD/NAD(P)-binding domain"/>
    <property type="match status" value="1"/>
</dbReference>
<dbReference type="OrthoDB" id="498204at2759"/>
<proteinExistence type="predicted"/>
<accession>A0A815H7U9</accession>
<reference evidence="2" key="1">
    <citation type="submission" date="2021-02" db="EMBL/GenBank/DDBJ databases">
        <authorList>
            <person name="Nowell W R."/>
        </authorList>
    </citation>
    <scope>NUCLEOTIDE SEQUENCE</scope>
</reference>
<dbReference type="InterPro" id="IPR006076">
    <property type="entry name" value="FAD-dep_OxRdtase"/>
</dbReference>
<name>A0A815H7U9_9BILA</name>
<comment type="caution">
    <text evidence="2">The sequence shown here is derived from an EMBL/GenBank/DDBJ whole genome shotgun (WGS) entry which is preliminary data.</text>
</comment>
<dbReference type="Proteomes" id="UP000663877">
    <property type="component" value="Unassembled WGS sequence"/>
</dbReference>
<feature type="domain" description="FAD dependent oxidoreductase" evidence="1">
    <location>
        <begin position="12"/>
        <end position="142"/>
    </location>
</feature>
<organism evidence="2 5">
    <name type="scientific">Adineta steineri</name>
    <dbReference type="NCBI Taxonomy" id="433720"/>
    <lineage>
        <taxon>Eukaryota</taxon>
        <taxon>Metazoa</taxon>
        <taxon>Spiralia</taxon>
        <taxon>Gnathifera</taxon>
        <taxon>Rotifera</taxon>
        <taxon>Eurotatoria</taxon>
        <taxon>Bdelloidea</taxon>
        <taxon>Adinetida</taxon>
        <taxon>Adinetidae</taxon>
        <taxon>Adineta</taxon>
    </lineage>
</organism>
<keyword evidence="4" id="KW-1185">Reference proteome</keyword>
<dbReference type="Gene3D" id="3.30.9.10">
    <property type="entry name" value="D-Amino Acid Oxidase, subunit A, domain 2"/>
    <property type="match status" value="1"/>
</dbReference>
<dbReference type="Proteomes" id="UP000663832">
    <property type="component" value="Unassembled WGS sequence"/>
</dbReference>
<dbReference type="EMBL" id="CAJNOI010000809">
    <property type="protein sequence ID" value="CAF1348582.1"/>
    <property type="molecule type" value="Genomic_DNA"/>
</dbReference>
<dbReference type="EMBL" id="CAJNOM010001163">
    <property type="protein sequence ID" value="CAF1595889.1"/>
    <property type="molecule type" value="Genomic_DNA"/>
</dbReference>
<evidence type="ECO:0000259" key="1">
    <source>
        <dbReference type="Pfam" id="PF01266"/>
    </source>
</evidence>
<dbReference type="InterPro" id="IPR036188">
    <property type="entry name" value="FAD/NAD-bd_sf"/>
</dbReference>